<dbReference type="RefSeq" id="WP_375518257.1">
    <property type="nucleotide sequence ID" value="NZ_JBHIRY010000001.1"/>
</dbReference>
<comment type="caution">
    <text evidence="2">The sequence shown here is derived from an EMBL/GenBank/DDBJ whole genome shotgun (WGS) entry which is preliminary data.</text>
</comment>
<feature type="compositionally biased region" description="Polar residues" evidence="1">
    <location>
        <begin position="339"/>
        <end position="354"/>
    </location>
</feature>
<evidence type="ECO:0000313" key="2">
    <source>
        <dbReference type="EMBL" id="MFB5759005.1"/>
    </source>
</evidence>
<accession>A0ABV5BV40</accession>
<protein>
    <recommendedName>
        <fullName evidence="4">Single-stranded DNA-binding protein</fullName>
    </recommendedName>
</protein>
<evidence type="ECO:0000313" key="3">
    <source>
        <dbReference type="Proteomes" id="UP001580430"/>
    </source>
</evidence>
<keyword evidence="3" id="KW-1185">Reference proteome</keyword>
<feature type="compositionally biased region" description="Acidic residues" evidence="1">
    <location>
        <begin position="356"/>
        <end position="365"/>
    </location>
</feature>
<sequence>MADKSPVKTNKNHGGKEFKGYFHFVGKLNPVRKKDEVTDNWEDQPIYEETKSRSGKPMRKVHFNVETAEGNELKIELFGMEQAFVWPYSSTHNKAHKIVWSDRHNKEKFPDDTYHLIDPDWDKAEKVGQEVSSDKWVEVRGHYEPNEFTTDDGKEFKNVRRVFDSVTVIEDGQEIKLNKKEKLNYVCDFKSPDFKEVNRFNMQIGIRSTYADEAKGETRVNGVFLAYGKDRSEPKDVELVVYQTETTEGKKSLADAFASLEALDFIEVVGVDNNRATFAEVPVEDNVSDDDPFADVDESNKQIRYERVVNGSKKGLEITGYVTGTLIRKFLTEEEISKSIQTTNEDPFSGSSEDPFTFDEDDLPF</sequence>
<dbReference type="Proteomes" id="UP001580430">
    <property type="component" value="Unassembled WGS sequence"/>
</dbReference>
<gene>
    <name evidence="2" type="ORF">ACE5LO_01230</name>
</gene>
<proteinExistence type="predicted"/>
<feature type="region of interest" description="Disordered" evidence="1">
    <location>
        <begin position="339"/>
        <end position="365"/>
    </location>
</feature>
<name>A0ABV5BV40_9BACL</name>
<dbReference type="EMBL" id="JBHIRY010000001">
    <property type="protein sequence ID" value="MFB5759005.1"/>
    <property type="molecule type" value="Genomic_DNA"/>
</dbReference>
<evidence type="ECO:0000256" key="1">
    <source>
        <dbReference type="SAM" id="MobiDB-lite"/>
    </source>
</evidence>
<evidence type="ECO:0008006" key="4">
    <source>
        <dbReference type="Google" id="ProtNLM"/>
    </source>
</evidence>
<organism evidence="2 3">
    <name type="scientific">Paenibacillus medicaginis</name>
    <dbReference type="NCBI Taxonomy" id="1470560"/>
    <lineage>
        <taxon>Bacteria</taxon>
        <taxon>Bacillati</taxon>
        <taxon>Bacillota</taxon>
        <taxon>Bacilli</taxon>
        <taxon>Bacillales</taxon>
        <taxon>Paenibacillaceae</taxon>
        <taxon>Paenibacillus</taxon>
    </lineage>
</organism>
<reference evidence="2 3" key="1">
    <citation type="submission" date="2024-09" db="EMBL/GenBank/DDBJ databases">
        <title>Paenibacillus zeirhizospherea sp. nov., isolated from surface of the maize (Zea mays) roots in a horticulture field, Hungary.</title>
        <authorList>
            <person name="Marton D."/>
            <person name="Farkas M."/>
            <person name="Bedics A."/>
            <person name="Toth E."/>
            <person name="Tancsics A."/>
            <person name="Boka K."/>
            <person name="Marati G."/>
            <person name="Kriszt B."/>
            <person name="Cserhati M."/>
        </authorList>
    </citation>
    <scope>NUCLEOTIDE SEQUENCE [LARGE SCALE GENOMIC DNA]</scope>
    <source>
        <strain evidence="2 3">JCM 18446</strain>
    </source>
</reference>